<sequence length="112" mass="12852">MIFLLLAAGNQLLELTGVYLWPLHTHLDDLLVLPLALTVALAAERLYFRNPYFVLPLYHTLLALLLFSVVFEGLLPLLHQKYTADPWDVLAYTTGAFIFQRWMNRPLAGERV</sequence>
<keyword evidence="1" id="KW-0812">Transmembrane</keyword>
<gene>
    <name evidence="2" type="ORF">OO017_11315</name>
</gene>
<accession>A0ABT3RFB5</accession>
<keyword evidence="1" id="KW-1133">Transmembrane helix</keyword>
<evidence type="ECO:0008006" key="4">
    <source>
        <dbReference type="Google" id="ProtNLM"/>
    </source>
</evidence>
<keyword evidence="3" id="KW-1185">Reference proteome</keyword>
<dbReference type="Proteomes" id="UP001207228">
    <property type="component" value="Unassembled WGS sequence"/>
</dbReference>
<comment type="caution">
    <text evidence="2">The sequence shown here is derived from an EMBL/GenBank/DDBJ whole genome shotgun (WGS) entry which is preliminary data.</text>
</comment>
<evidence type="ECO:0000256" key="1">
    <source>
        <dbReference type="SAM" id="Phobius"/>
    </source>
</evidence>
<reference evidence="2 3" key="1">
    <citation type="submission" date="2022-11" db="EMBL/GenBank/DDBJ databases">
        <title>The characterization of three novel Bacteroidetes species and genomic analysis of their roles in tidal elemental geochemical cycles.</title>
        <authorList>
            <person name="Ma K.-J."/>
        </authorList>
    </citation>
    <scope>NUCLEOTIDE SEQUENCE [LARGE SCALE GENOMIC DNA]</scope>
    <source>
        <strain evidence="2 3">M82</strain>
    </source>
</reference>
<dbReference type="EMBL" id="JAPFQO010000007">
    <property type="protein sequence ID" value="MCX2740537.1"/>
    <property type="molecule type" value="Genomic_DNA"/>
</dbReference>
<evidence type="ECO:0000313" key="3">
    <source>
        <dbReference type="Proteomes" id="UP001207228"/>
    </source>
</evidence>
<evidence type="ECO:0000313" key="2">
    <source>
        <dbReference type="EMBL" id="MCX2740537.1"/>
    </source>
</evidence>
<feature type="transmembrane region" description="Helical" evidence="1">
    <location>
        <begin position="60"/>
        <end position="78"/>
    </location>
</feature>
<protein>
    <recommendedName>
        <fullName evidence="4">Magnesium citrate secondary transporter</fullName>
    </recommendedName>
</protein>
<keyword evidence="1" id="KW-0472">Membrane</keyword>
<organism evidence="2 3">
    <name type="scientific">Pontibacter anaerobius</name>
    <dbReference type="NCBI Taxonomy" id="2993940"/>
    <lineage>
        <taxon>Bacteria</taxon>
        <taxon>Pseudomonadati</taxon>
        <taxon>Bacteroidota</taxon>
        <taxon>Cytophagia</taxon>
        <taxon>Cytophagales</taxon>
        <taxon>Hymenobacteraceae</taxon>
        <taxon>Pontibacter</taxon>
    </lineage>
</organism>
<proteinExistence type="predicted"/>
<name>A0ABT3RFB5_9BACT</name>
<dbReference type="RefSeq" id="WP_266052601.1">
    <property type="nucleotide sequence ID" value="NZ_JAPFQO010000007.1"/>
</dbReference>
<feature type="transmembrane region" description="Helical" evidence="1">
    <location>
        <begin position="30"/>
        <end position="48"/>
    </location>
</feature>